<evidence type="ECO:0000313" key="2">
    <source>
        <dbReference type="EMBL" id="PON85786.1"/>
    </source>
</evidence>
<dbReference type="AlphaFoldDB" id="A0A2P5EJQ8"/>
<comment type="caution">
    <text evidence="2">The sequence shown here is derived from an EMBL/GenBank/DDBJ whole genome shotgun (WGS) entry which is preliminary data.</text>
</comment>
<evidence type="ECO:0000313" key="3">
    <source>
        <dbReference type="Proteomes" id="UP000237000"/>
    </source>
</evidence>
<dbReference type="OrthoDB" id="10578921at2759"/>
<dbReference type="Proteomes" id="UP000237000">
    <property type="component" value="Unassembled WGS sequence"/>
</dbReference>
<feature type="compositionally biased region" description="Basic and acidic residues" evidence="1">
    <location>
        <begin position="54"/>
        <end position="67"/>
    </location>
</feature>
<reference evidence="3" key="1">
    <citation type="submission" date="2016-06" db="EMBL/GenBank/DDBJ databases">
        <title>Parallel loss of symbiosis genes in relatives of nitrogen-fixing non-legume Parasponia.</title>
        <authorList>
            <person name="Van Velzen R."/>
            <person name="Holmer R."/>
            <person name="Bu F."/>
            <person name="Rutten L."/>
            <person name="Van Zeijl A."/>
            <person name="Liu W."/>
            <person name="Santuari L."/>
            <person name="Cao Q."/>
            <person name="Sharma T."/>
            <person name="Shen D."/>
            <person name="Roswanjaya Y."/>
            <person name="Wardhani T."/>
            <person name="Kalhor M.S."/>
            <person name="Jansen J."/>
            <person name="Van den Hoogen J."/>
            <person name="Gungor B."/>
            <person name="Hartog M."/>
            <person name="Hontelez J."/>
            <person name="Verver J."/>
            <person name="Yang W.-C."/>
            <person name="Schijlen E."/>
            <person name="Repin R."/>
            <person name="Schilthuizen M."/>
            <person name="Schranz E."/>
            <person name="Heidstra R."/>
            <person name="Miyata K."/>
            <person name="Fedorova E."/>
            <person name="Kohlen W."/>
            <person name="Bisseling T."/>
            <person name="Smit S."/>
            <person name="Geurts R."/>
        </authorList>
    </citation>
    <scope>NUCLEOTIDE SEQUENCE [LARGE SCALE GENOMIC DNA]</scope>
    <source>
        <strain evidence="3">cv. RG33-2</strain>
    </source>
</reference>
<proteinExistence type="predicted"/>
<organism evidence="2 3">
    <name type="scientific">Trema orientale</name>
    <name type="common">Charcoal tree</name>
    <name type="synonym">Celtis orientalis</name>
    <dbReference type="NCBI Taxonomy" id="63057"/>
    <lineage>
        <taxon>Eukaryota</taxon>
        <taxon>Viridiplantae</taxon>
        <taxon>Streptophyta</taxon>
        <taxon>Embryophyta</taxon>
        <taxon>Tracheophyta</taxon>
        <taxon>Spermatophyta</taxon>
        <taxon>Magnoliopsida</taxon>
        <taxon>eudicotyledons</taxon>
        <taxon>Gunneridae</taxon>
        <taxon>Pentapetalae</taxon>
        <taxon>rosids</taxon>
        <taxon>fabids</taxon>
        <taxon>Rosales</taxon>
        <taxon>Cannabaceae</taxon>
        <taxon>Trema</taxon>
    </lineage>
</organism>
<keyword evidence="3" id="KW-1185">Reference proteome</keyword>
<protein>
    <submittedName>
        <fullName evidence="2">Uncharacterized protein</fullName>
    </submittedName>
</protein>
<accession>A0A2P5EJQ8</accession>
<dbReference type="EMBL" id="JXTC01000142">
    <property type="protein sequence ID" value="PON85786.1"/>
    <property type="molecule type" value="Genomic_DNA"/>
</dbReference>
<sequence length="108" mass="11814">MKKIKKPLGEIELVRICSDEILKLLREELCGAAEIGELDHLCLDGVEEIRELRSDAAEESLEGRDGESNSGQSMIGVLEGGELGEKYVMAGEELRAELELEEADGVRA</sequence>
<name>A0A2P5EJQ8_TREOI</name>
<gene>
    <name evidence="2" type="ORF">TorRG33x02_183950</name>
</gene>
<dbReference type="InParanoid" id="A0A2P5EJQ8"/>
<evidence type="ECO:0000256" key="1">
    <source>
        <dbReference type="SAM" id="MobiDB-lite"/>
    </source>
</evidence>
<feature type="region of interest" description="Disordered" evidence="1">
    <location>
        <begin position="54"/>
        <end position="75"/>
    </location>
</feature>